<accession>A0ACD3AUG8</accession>
<dbReference type="EMBL" id="ML208331">
    <property type="protein sequence ID" value="TFK69388.1"/>
    <property type="molecule type" value="Genomic_DNA"/>
</dbReference>
<organism evidence="1 2">
    <name type="scientific">Pluteus cervinus</name>
    <dbReference type="NCBI Taxonomy" id="181527"/>
    <lineage>
        <taxon>Eukaryota</taxon>
        <taxon>Fungi</taxon>
        <taxon>Dikarya</taxon>
        <taxon>Basidiomycota</taxon>
        <taxon>Agaricomycotina</taxon>
        <taxon>Agaricomycetes</taxon>
        <taxon>Agaricomycetidae</taxon>
        <taxon>Agaricales</taxon>
        <taxon>Pluteineae</taxon>
        <taxon>Pluteaceae</taxon>
        <taxon>Pluteus</taxon>
    </lineage>
</organism>
<proteinExistence type="predicted"/>
<sequence>MDLGGDANSYQVHKLWNWFFSVNTDRSGTITTPELEKALVNRDGTVFNLDTVKLLMMAFDSDWSGTISFPKFIGVYNYIREWQSVYQYFDLDGLRVH</sequence>
<gene>
    <name evidence="1" type="ORF">BDN72DRAFT_897289</name>
</gene>
<dbReference type="Proteomes" id="UP000308600">
    <property type="component" value="Unassembled WGS sequence"/>
</dbReference>
<keyword evidence="2" id="KW-1185">Reference proteome</keyword>
<protein>
    <submittedName>
        <fullName evidence="1">Uncharacterized protein</fullName>
    </submittedName>
</protein>
<name>A0ACD3AUG8_9AGAR</name>
<reference evidence="1 2" key="1">
    <citation type="journal article" date="2019" name="Nat. Ecol. Evol.">
        <title>Megaphylogeny resolves global patterns of mushroom evolution.</title>
        <authorList>
            <person name="Varga T."/>
            <person name="Krizsan K."/>
            <person name="Foldi C."/>
            <person name="Dima B."/>
            <person name="Sanchez-Garcia M."/>
            <person name="Sanchez-Ramirez S."/>
            <person name="Szollosi G.J."/>
            <person name="Szarkandi J.G."/>
            <person name="Papp V."/>
            <person name="Albert L."/>
            <person name="Andreopoulos W."/>
            <person name="Angelini C."/>
            <person name="Antonin V."/>
            <person name="Barry K.W."/>
            <person name="Bougher N.L."/>
            <person name="Buchanan P."/>
            <person name="Buyck B."/>
            <person name="Bense V."/>
            <person name="Catcheside P."/>
            <person name="Chovatia M."/>
            <person name="Cooper J."/>
            <person name="Damon W."/>
            <person name="Desjardin D."/>
            <person name="Finy P."/>
            <person name="Geml J."/>
            <person name="Haridas S."/>
            <person name="Hughes K."/>
            <person name="Justo A."/>
            <person name="Karasinski D."/>
            <person name="Kautmanova I."/>
            <person name="Kiss B."/>
            <person name="Kocsube S."/>
            <person name="Kotiranta H."/>
            <person name="LaButti K.M."/>
            <person name="Lechner B.E."/>
            <person name="Liimatainen K."/>
            <person name="Lipzen A."/>
            <person name="Lukacs Z."/>
            <person name="Mihaltcheva S."/>
            <person name="Morgado L.N."/>
            <person name="Niskanen T."/>
            <person name="Noordeloos M.E."/>
            <person name="Ohm R.A."/>
            <person name="Ortiz-Santana B."/>
            <person name="Ovrebo C."/>
            <person name="Racz N."/>
            <person name="Riley R."/>
            <person name="Savchenko A."/>
            <person name="Shiryaev A."/>
            <person name="Soop K."/>
            <person name="Spirin V."/>
            <person name="Szebenyi C."/>
            <person name="Tomsovsky M."/>
            <person name="Tulloss R.E."/>
            <person name="Uehling J."/>
            <person name="Grigoriev I.V."/>
            <person name="Vagvolgyi C."/>
            <person name="Papp T."/>
            <person name="Martin F.M."/>
            <person name="Miettinen O."/>
            <person name="Hibbett D.S."/>
            <person name="Nagy L.G."/>
        </authorList>
    </citation>
    <scope>NUCLEOTIDE SEQUENCE [LARGE SCALE GENOMIC DNA]</scope>
    <source>
        <strain evidence="1 2">NL-1719</strain>
    </source>
</reference>
<evidence type="ECO:0000313" key="2">
    <source>
        <dbReference type="Proteomes" id="UP000308600"/>
    </source>
</evidence>
<evidence type="ECO:0000313" key="1">
    <source>
        <dbReference type="EMBL" id="TFK69388.1"/>
    </source>
</evidence>